<accession>A0AAN1S042</accession>
<evidence type="ECO:0000313" key="3">
    <source>
        <dbReference type="Proteomes" id="UP000282741"/>
    </source>
</evidence>
<dbReference type="RefSeq" id="WP_048940008.1">
    <property type="nucleotide sequence ID" value="NZ_CP012077.1"/>
</dbReference>
<proteinExistence type="predicted"/>
<dbReference type="EMBL" id="CP024172">
    <property type="protein sequence ID" value="AZW19173.1"/>
    <property type="molecule type" value="Genomic_DNA"/>
</dbReference>
<keyword evidence="1" id="KW-0472">Membrane</keyword>
<organism evidence="2 3">
    <name type="scientific">Bordetella hinzii</name>
    <dbReference type="NCBI Taxonomy" id="103855"/>
    <lineage>
        <taxon>Bacteria</taxon>
        <taxon>Pseudomonadati</taxon>
        <taxon>Pseudomonadota</taxon>
        <taxon>Betaproteobacteria</taxon>
        <taxon>Burkholderiales</taxon>
        <taxon>Alcaligenaceae</taxon>
        <taxon>Bordetella</taxon>
    </lineage>
</organism>
<keyword evidence="1" id="KW-0812">Transmembrane</keyword>
<reference evidence="3" key="1">
    <citation type="submission" date="2017-10" db="EMBL/GenBank/DDBJ databases">
        <title>Whole genome sequencing of various Bordetella species.</title>
        <authorList>
            <person name="Weigand M.R."/>
            <person name="Loparev V."/>
            <person name="Peng Y."/>
            <person name="Bowden K.E."/>
            <person name="Tondella M.L."/>
            <person name="Williams M.M."/>
        </authorList>
    </citation>
    <scope>NUCLEOTIDE SEQUENCE [LARGE SCALE GENOMIC DNA]</scope>
    <source>
        <strain evidence="3">H720</strain>
    </source>
</reference>
<protein>
    <submittedName>
        <fullName evidence="2">Uncharacterized protein</fullName>
    </submittedName>
</protein>
<dbReference type="Proteomes" id="UP000282741">
    <property type="component" value="Chromosome"/>
</dbReference>
<gene>
    <name evidence="2" type="ORF">CS347_21635</name>
</gene>
<name>A0AAN1S042_9BORD</name>
<sequence length="67" mass="7058">MIRRTKAYLRWLHANAYDAEIAGYVAILLGTLAVSIFTGVTGPTLDAAGQPYPTCEGCGKTAVAAKE</sequence>
<feature type="transmembrane region" description="Helical" evidence="1">
    <location>
        <begin position="21"/>
        <end position="40"/>
    </location>
</feature>
<evidence type="ECO:0000313" key="2">
    <source>
        <dbReference type="EMBL" id="AZW19173.1"/>
    </source>
</evidence>
<dbReference type="AlphaFoldDB" id="A0AAN1S042"/>
<keyword evidence="1" id="KW-1133">Transmembrane helix</keyword>
<evidence type="ECO:0000256" key="1">
    <source>
        <dbReference type="SAM" id="Phobius"/>
    </source>
</evidence>